<organism evidence="7 8">
    <name type="scientific">Methanococcus maripaludis</name>
    <name type="common">Methanococcus deltae</name>
    <dbReference type="NCBI Taxonomy" id="39152"/>
    <lineage>
        <taxon>Archaea</taxon>
        <taxon>Methanobacteriati</taxon>
        <taxon>Methanobacteriota</taxon>
        <taxon>Methanomada group</taxon>
        <taxon>Methanococci</taxon>
        <taxon>Methanococcales</taxon>
        <taxon>Methanococcaceae</taxon>
        <taxon>Methanococcus</taxon>
    </lineage>
</organism>
<dbReference type="InterPro" id="IPR029063">
    <property type="entry name" value="SAM-dependent_MTases_sf"/>
</dbReference>
<evidence type="ECO:0000256" key="2">
    <source>
        <dbReference type="ARBA" id="ARBA00022603"/>
    </source>
</evidence>
<dbReference type="Gene3D" id="3.40.50.150">
    <property type="entry name" value="Vaccinia Virus protein VP39"/>
    <property type="match status" value="1"/>
</dbReference>
<evidence type="ECO:0000256" key="3">
    <source>
        <dbReference type="ARBA" id="ARBA00022679"/>
    </source>
</evidence>
<dbReference type="NCBIfam" id="TIGR00675">
    <property type="entry name" value="dcm"/>
    <property type="match status" value="1"/>
</dbReference>
<proteinExistence type="inferred from homology"/>
<dbReference type="PANTHER" id="PTHR46098:SF1">
    <property type="entry name" value="TRNA (CYTOSINE(38)-C(5))-METHYLTRANSFERASE"/>
    <property type="match status" value="1"/>
</dbReference>
<dbReference type="SUPFAM" id="SSF53335">
    <property type="entry name" value="S-adenosyl-L-methionine-dependent methyltransferases"/>
    <property type="match status" value="1"/>
</dbReference>
<keyword evidence="3 5" id="KW-0808">Transferase</keyword>
<gene>
    <name evidence="7" type="ORF">HNP88_000791</name>
</gene>
<protein>
    <recommendedName>
        <fullName evidence="1">DNA (cytosine-5-)-methyltransferase</fullName>
        <ecNumber evidence="1">2.1.1.37</ecNumber>
    </recommendedName>
</protein>
<dbReference type="InterPro" id="IPR001525">
    <property type="entry name" value="C5_MeTfrase"/>
</dbReference>
<dbReference type="AlphaFoldDB" id="A0A7J9NMA1"/>
<keyword evidence="4 5" id="KW-0949">S-adenosyl-L-methionine</keyword>
<dbReference type="PROSITE" id="PS00095">
    <property type="entry name" value="C5_MTASE_2"/>
    <property type="match status" value="1"/>
</dbReference>
<dbReference type="RefSeq" id="WP_181492039.1">
    <property type="nucleotide sequence ID" value="NZ_JACDUJ010000001.1"/>
</dbReference>
<feature type="active site" evidence="5">
    <location>
        <position position="76"/>
    </location>
</feature>
<sequence length="317" mass="36355">MTEKFRTLDLFAGVGGIRLGFDQAGFKTVYANDIEPSCKETYDLNFEDAKLHIEDINCVKIEDLPEFDVLLAGFPCQPFSIAGYRKGFCDEGRGDLFFKIAEILDERRPKAFLLENVKNLKGHDSGKTFEIISKTLQDLGYHFKHAVLNAMEYGNIPQNRERIYIVGFLSSDACSNFKFPEEIPLECSFREFLEKDVPEKYHYEGKFLYDKIKDDVKSMDTVYQWRRKYVRDNKKGVVPTLTANMGTGGHNVPIILEEKGIRKLTPKECFMFQGYPSTFKLPDISDGKLYKQAGNSVVVPVIKRIAENMKKVLEMDL</sequence>
<evidence type="ECO:0000256" key="1">
    <source>
        <dbReference type="ARBA" id="ARBA00011975"/>
    </source>
</evidence>
<evidence type="ECO:0000256" key="5">
    <source>
        <dbReference type="PROSITE-ProRule" id="PRU01016"/>
    </source>
</evidence>
<dbReference type="Proteomes" id="UP000571854">
    <property type="component" value="Unassembled WGS sequence"/>
</dbReference>
<evidence type="ECO:0000313" key="8">
    <source>
        <dbReference type="Proteomes" id="UP000571854"/>
    </source>
</evidence>
<comment type="caution">
    <text evidence="7">The sequence shown here is derived from an EMBL/GenBank/DDBJ whole genome shotgun (WGS) entry which is preliminary data.</text>
</comment>
<dbReference type="EMBL" id="JACDUJ010000001">
    <property type="protein sequence ID" value="MBA2846607.1"/>
    <property type="molecule type" value="Genomic_DNA"/>
</dbReference>
<dbReference type="Gene3D" id="3.90.120.10">
    <property type="entry name" value="DNA Methylase, subunit A, domain 2"/>
    <property type="match status" value="1"/>
</dbReference>
<comment type="similarity">
    <text evidence="5 6">Belongs to the class I-like SAM-binding methyltransferase superfamily. C5-methyltransferase family.</text>
</comment>
<dbReference type="EC" id="2.1.1.37" evidence="1"/>
<evidence type="ECO:0000256" key="6">
    <source>
        <dbReference type="RuleBase" id="RU000416"/>
    </source>
</evidence>
<keyword evidence="2 5" id="KW-0489">Methyltransferase</keyword>
<dbReference type="PROSITE" id="PS51679">
    <property type="entry name" value="SAM_MT_C5"/>
    <property type="match status" value="1"/>
</dbReference>
<evidence type="ECO:0000313" key="7">
    <source>
        <dbReference type="EMBL" id="MBA2846607.1"/>
    </source>
</evidence>
<accession>A0A7J9NMA1</accession>
<name>A0A7J9NMA1_METMI</name>
<dbReference type="InterPro" id="IPR031303">
    <property type="entry name" value="C5_meth_CS"/>
</dbReference>
<dbReference type="GO" id="GO:0032259">
    <property type="term" value="P:methylation"/>
    <property type="evidence" value="ECO:0007669"/>
    <property type="project" value="UniProtKB-KW"/>
</dbReference>
<dbReference type="PANTHER" id="PTHR46098">
    <property type="entry name" value="TRNA (CYTOSINE(38)-C(5))-METHYLTRANSFERASE"/>
    <property type="match status" value="1"/>
</dbReference>
<reference evidence="7 8" key="1">
    <citation type="submission" date="2020-07" db="EMBL/GenBank/DDBJ databases">
        <title>Genomic Encyclopedia of Type Strains, Phase IV (KMG-V): Genome sequencing to study the core and pangenomes of soil and plant-associated prokaryotes.</title>
        <authorList>
            <person name="Whitman W."/>
        </authorList>
    </citation>
    <scope>NUCLEOTIDE SEQUENCE [LARGE SCALE GENOMIC DNA]</scope>
    <source>
        <strain evidence="7 8">A5</strain>
    </source>
</reference>
<dbReference type="PROSITE" id="PS00094">
    <property type="entry name" value="C5_MTASE_1"/>
    <property type="match status" value="1"/>
</dbReference>
<dbReference type="CDD" id="cd00315">
    <property type="entry name" value="Cyt_C5_DNA_methylase"/>
    <property type="match status" value="1"/>
</dbReference>
<dbReference type="PRINTS" id="PR00105">
    <property type="entry name" value="C5METTRFRASE"/>
</dbReference>
<dbReference type="GO" id="GO:0003886">
    <property type="term" value="F:DNA (cytosine-5-)-methyltransferase activity"/>
    <property type="evidence" value="ECO:0007669"/>
    <property type="project" value="UniProtKB-EC"/>
</dbReference>
<dbReference type="InterPro" id="IPR018117">
    <property type="entry name" value="C5_DNA_meth_AS"/>
</dbReference>
<dbReference type="Pfam" id="PF00145">
    <property type="entry name" value="DNA_methylase"/>
    <property type="match status" value="1"/>
</dbReference>
<evidence type="ECO:0000256" key="4">
    <source>
        <dbReference type="ARBA" id="ARBA00022691"/>
    </source>
</evidence>
<dbReference type="InterPro" id="IPR050750">
    <property type="entry name" value="C5-MTase"/>
</dbReference>